<name>A0ACD3ASC1_9AGAR</name>
<protein>
    <submittedName>
        <fullName evidence="1">Uncharacterized protein</fullName>
    </submittedName>
</protein>
<dbReference type="EMBL" id="ML208352">
    <property type="protein sequence ID" value="TFK68405.1"/>
    <property type="molecule type" value="Genomic_DNA"/>
</dbReference>
<accession>A0ACD3ASC1</accession>
<keyword evidence="2" id="KW-1185">Reference proteome</keyword>
<sequence>MDPTLALKNFGTPVDTIDQIDKEIKALEKRILTLRTARNRLASFSRFPTELLTEIFLLARDGSSEPRGLTVLTISWVCRYWREMSLGTPCLWSYIDFTQLDWVQAFLARSSNAKLDLMIKAEPTDPIVPVFLQALPRIRELLLGAIMDEALSRQWSAPGPVLEHLVLENVDIPDDLLAGQCPVLRHLALFECAFDVELLGSFPNLVELRLTGSPIMISDTVPDVVKVLRSLPRLEVLYLVRILDARPWTHSTAVEPAKLSHLRHLELKKESSATVAALFRLLILPEGTNITLSSLELEQVTDPATLFRSVNIYGCIDSHKVDMLLVAFTPHYLALTLREIGPGGKGNVLRNIALSFRLKFDTPEIEVPRAIVRLLREVPLTHLPSLDISVNNMEAPSFLWSQVFGPLTELRTVKVGLACAQSFVNHIWSQSIKISDEDSQSPKTFPALQTLTVHGMSHNPLSSDFVHLRCALETRNQSLPRLPRLVVIGPPLPDRVVDELQFVVEDLVTMTSGDHNADWEGHLFDPEPRDSEEEFSD</sequence>
<gene>
    <name evidence="1" type="ORF">BDN72DRAFT_841787</name>
</gene>
<evidence type="ECO:0000313" key="2">
    <source>
        <dbReference type="Proteomes" id="UP000308600"/>
    </source>
</evidence>
<organism evidence="1 2">
    <name type="scientific">Pluteus cervinus</name>
    <dbReference type="NCBI Taxonomy" id="181527"/>
    <lineage>
        <taxon>Eukaryota</taxon>
        <taxon>Fungi</taxon>
        <taxon>Dikarya</taxon>
        <taxon>Basidiomycota</taxon>
        <taxon>Agaricomycotina</taxon>
        <taxon>Agaricomycetes</taxon>
        <taxon>Agaricomycetidae</taxon>
        <taxon>Agaricales</taxon>
        <taxon>Pluteineae</taxon>
        <taxon>Pluteaceae</taxon>
        <taxon>Pluteus</taxon>
    </lineage>
</organism>
<dbReference type="Proteomes" id="UP000308600">
    <property type="component" value="Unassembled WGS sequence"/>
</dbReference>
<proteinExistence type="predicted"/>
<evidence type="ECO:0000313" key="1">
    <source>
        <dbReference type="EMBL" id="TFK68405.1"/>
    </source>
</evidence>
<reference evidence="1 2" key="1">
    <citation type="journal article" date="2019" name="Nat. Ecol. Evol.">
        <title>Megaphylogeny resolves global patterns of mushroom evolution.</title>
        <authorList>
            <person name="Varga T."/>
            <person name="Krizsan K."/>
            <person name="Foldi C."/>
            <person name="Dima B."/>
            <person name="Sanchez-Garcia M."/>
            <person name="Sanchez-Ramirez S."/>
            <person name="Szollosi G.J."/>
            <person name="Szarkandi J.G."/>
            <person name="Papp V."/>
            <person name="Albert L."/>
            <person name="Andreopoulos W."/>
            <person name="Angelini C."/>
            <person name="Antonin V."/>
            <person name="Barry K.W."/>
            <person name="Bougher N.L."/>
            <person name="Buchanan P."/>
            <person name="Buyck B."/>
            <person name="Bense V."/>
            <person name="Catcheside P."/>
            <person name="Chovatia M."/>
            <person name="Cooper J."/>
            <person name="Damon W."/>
            <person name="Desjardin D."/>
            <person name="Finy P."/>
            <person name="Geml J."/>
            <person name="Haridas S."/>
            <person name="Hughes K."/>
            <person name="Justo A."/>
            <person name="Karasinski D."/>
            <person name="Kautmanova I."/>
            <person name="Kiss B."/>
            <person name="Kocsube S."/>
            <person name="Kotiranta H."/>
            <person name="LaButti K.M."/>
            <person name="Lechner B.E."/>
            <person name="Liimatainen K."/>
            <person name="Lipzen A."/>
            <person name="Lukacs Z."/>
            <person name="Mihaltcheva S."/>
            <person name="Morgado L.N."/>
            <person name="Niskanen T."/>
            <person name="Noordeloos M.E."/>
            <person name="Ohm R.A."/>
            <person name="Ortiz-Santana B."/>
            <person name="Ovrebo C."/>
            <person name="Racz N."/>
            <person name="Riley R."/>
            <person name="Savchenko A."/>
            <person name="Shiryaev A."/>
            <person name="Soop K."/>
            <person name="Spirin V."/>
            <person name="Szebenyi C."/>
            <person name="Tomsovsky M."/>
            <person name="Tulloss R.E."/>
            <person name="Uehling J."/>
            <person name="Grigoriev I.V."/>
            <person name="Vagvolgyi C."/>
            <person name="Papp T."/>
            <person name="Martin F.M."/>
            <person name="Miettinen O."/>
            <person name="Hibbett D.S."/>
            <person name="Nagy L.G."/>
        </authorList>
    </citation>
    <scope>NUCLEOTIDE SEQUENCE [LARGE SCALE GENOMIC DNA]</scope>
    <source>
        <strain evidence="1 2">NL-1719</strain>
    </source>
</reference>